<dbReference type="CDD" id="cd01991">
    <property type="entry name" value="Asn_synthase_B_C"/>
    <property type="match status" value="1"/>
</dbReference>
<evidence type="ECO:0000256" key="4">
    <source>
        <dbReference type="ARBA" id="ARBA00022741"/>
    </source>
</evidence>
<comment type="catalytic activity">
    <reaction evidence="7">
        <text>L-aspartate + L-glutamine + ATP + H2O = L-asparagine + L-glutamate + AMP + diphosphate + H(+)</text>
        <dbReference type="Rhea" id="RHEA:12228"/>
        <dbReference type="ChEBI" id="CHEBI:15377"/>
        <dbReference type="ChEBI" id="CHEBI:15378"/>
        <dbReference type="ChEBI" id="CHEBI:29985"/>
        <dbReference type="ChEBI" id="CHEBI:29991"/>
        <dbReference type="ChEBI" id="CHEBI:30616"/>
        <dbReference type="ChEBI" id="CHEBI:33019"/>
        <dbReference type="ChEBI" id="CHEBI:58048"/>
        <dbReference type="ChEBI" id="CHEBI:58359"/>
        <dbReference type="ChEBI" id="CHEBI:456215"/>
        <dbReference type="EC" id="6.3.5.4"/>
    </reaction>
</comment>
<keyword evidence="12" id="KW-0436">Ligase</keyword>
<comment type="similarity">
    <text evidence="2">Belongs to the asparagine synthetase family.</text>
</comment>
<keyword evidence="13" id="KW-1185">Reference proteome</keyword>
<dbReference type="PIRSF" id="PIRSF001589">
    <property type="entry name" value="Asn_synthetase_glu-h"/>
    <property type="match status" value="1"/>
</dbReference>
<dbReference type="InterPro" id="IPR033738">
    <property type="entry name" value="AsnB_N"/>
</dbReference>
<dbReference type="Gene3D" id="3.40.50.620">
    <property type="entry name" value="HUPs"/>
    <property type="match status" value="2"/>
</dbReference>
<protein>
    <recommendedName>
        <fullName evidence="3">asparagine synthase (glutamine-hydrolyzing)</fullName>
        <ecNumber evidence="3">6.3.5.4</ecNumber>
    </recommendedName>
</protein>
<feature type="binding site" evidence="9">
    <location>
        <position position="293"/>
    </location>
    <ligand>
        <name>ATP</name>
        <dbReference type="ChEBI" id="CHEBI:30616"/>
    </ligand>
</feature>
<keyword evidence="8" id="KW-0061">Asparagine biosynthesis</keyword>
<evidence type="ECO:0000259" key="11">
    <source>
        <dbReference type="PROSITE" id="PS51278"/>
    </source>
</evidence>
<dbReference type="Pfam" id="PF13537">
    <property type="entry name" value="GATase_7"/>
    <property type="match status" value="1"/>
</dbReference>
<dbReference type="GO" id="GO:0005524">
    <property type="term" value="F:ATP binding"/>
    <property type="evidence" value="ECO:0007669"/>
    <property type="project" value="UniProtKB-KW"/>
</dbReference>
<evidence type="ECO:0000256" key="9">
    <source>
        <dbReference type="PIRSR" id="PIRSR001589-2"/>
    </source>
</evidence>
<dbReference type="KEGG" id="chih:GWR21_28390"/>
<feature type="binding site" evidence="9">
    <location>
        <position position="100"/>
    </location>
    <ligand>
        <name>L-glutamine</name>
        <dbReference type="ChEBI" id="CHEBI:58359"/>
    </ligand>
</feature>
<evidence type="ECO:0000313" key="12">
    <source>
        <dbReference type="EMBL" id="QHS63366.1"/>
    </source>
</evidence>
<evidence type="ECO:0000256" key="2">
    <source>
        <dbReference type="ARBA" id="ARBA00005752"/>
    </source>
</evidence>
<evidence type="ECO:0000256" key="1">
    <source>
        <dbReference type="ARBA" id="ARBA00005187"/>
    </source>
</evidence>
<evidence type="ECO:0000256" key="7">
    <source>
        <dbReference type="ARBA" id="ARBA00048741"/>
    </source>
</evidence>
<dbReference type="InterPro" id="IPR017932">
    <property type="entry name" value="GATase_2_dom"/>
</dbReference>
<dbReference type="CDD" id="cd00712">
    <property type="entry name" value="AsnB"/>
    <property type="match status" value="1"/>
</dbReference>
<dbReference type="NCBIfam" id="TIGR01536">
    <property type="entry name" value="asn_synth_AEB"/>
    <property type="match status" value="1"/>
</dbReference>
<proteinExistence type="inferred from homology"/>
<keyword evidence="6 8" id="KW-0315">Glutamine amidotransferase</keyword>
<feature type="domain" description="Glutamine amidotransferase type-2" evidence="11">
    <location>
        <begin position="2"/>
        <end position="213"/>
    </location>
</feature>
<dbReference type="SUPFAM" id="SSF52402">
    <property type="entry name" value="Adenine nucleotide alpha hydrolases-like"/>
    <property type="match status" value="1"/>
</dbReference>
<dbReference type="InterPro" id="IPR014729">
    <property type="entry name" value="Rossmann-like_a/b/a_fold"/>
</dbReference>
<name>A0A6B9ZMY6_9BACT</name>
<dbReference type="GO" id="GO:0004066">
    <property type="term" value="F:asparagine synthase (glutamine-hydrolyzing) activity"/>
    <property type="evidence" value="ECO:0007669"/>
    <property type="project" value="UniProtKB-EC"/>
</dbReference>
<sequence>MCGITGVCYKDPQRRPSLDVVKRMSDKLVHRGPDDAQNVANGNAGFGFRRLSIIDLVHGSQPFYSNDGSVMLICNGEIYNYKELRAELSAKGYVFNTNSDIEVLVSLYVEYGNDFLKRLNGQFAMALFDSKRNLLLLAKDHFGICPLFYTLYDDAVIFASEIKAILEYPGIPREVNLSGLDQIFTFPAAISPATLFKGIYSLEPGTYAVYTGGVLTKTEYWDLEYPEIGYKYESKDEAYYVEGLNEQLLRSVKYRVHADVPVGFYLSGGLDSSLIGGLMYATNDSRDFNSFSISFSGSGKENKEINEQRYQHLMSKHLNSTHNDIDFSWGQIDKKLREVVYFSESPLKETYNVCSLALSEAARARNVKVVLCGEGADELFGGYAGYKFDTLRMNKTIHKDLDHLLEDKVRNHLWGNPEFTYEKNEHEFREVKSALYSNSMQSRYGDFDCLKTPVVNKARMKNRHIFHQRSYVDFKLRLGGHLIADHGDRMALANSVESRYPFLDVNLIDYVTKIPPGMMLQNMNEKFLLKQVAKGIVPNEIIRREKFGFVAPGSVALLKANVEWINDLLSYDTIKRQGFFNPDTIERLKKHYMKDDFVLTPPYDLDLLIIVLTFNIFLDTFQLPSL</sequence>
<evidence type="ECO:0000256" key="3">
    <source>
        <dbReference type="ARBA" id="ARBA00012737"/>
    </source>
</evidence>
<keyword evidence="5 9" id="KW-0067">ATP-binding</keyword>
<dbReference type="AlphaFoldDB" id="A0A6B9ZMY6"/>
<accession>A0A6B9ZMY6</accession>
<keyword evidence="8" id="KW-0028">Amino-acid biosynthesis</keyword>
<dbReference type="Gene3D" id="3.60.20.10">
    <property type="entry name" value="Glutamine Phosphoribosylpyrophosphate, subunit 1, domain 1"/>
    <property type="match status" value="1"/>
</dbReference>
<keyword evidence="4 9" id="KW-0547">Nucleotide-binding</keyword>
<dbReference type="InterPro" id="IPR029055">
    <property type="entry name" value="Ntn_hydrolases_N"/>
</dbReference>
<evidence type="ECO:0000256" key="5">
    <source>
        <dbReference type="ARBA" id="ARBA00022840"/>
    </source>
</evidence>
<dbReference type="Proteomes" id="UP000476411">
    <property type="component" value="Chromosome"/>
</dbReference>
<evidence type="ECO:0000256" key="10">
    <source>
        <dbReference type="PIRSR" id="PIRSR001589-3"/>
    </source>
</evidence>
<dbReference type="InterPro" id="IPR051786">
    <property type="entry name" value="ASN_synthetase/amidase"/>
</dbReference>
<dbReference type="EC" id="6.3.5.4" evidence="3"/>
<feature type="site" description="Important for beta-aspartyl-AMP intermediate formation" evidence="10">
    <location>
        <position position="374"/>
    </location>
</feature>
<organism evidence="12 13">
    <name type="scientific">Chitinophaga agri</name>
    <dbReference type="NCBI Taxonomy" id="2703787"/>
    <lineage>
        <taxon>Bacteria</taxon>
        <taxon>Pseudomonadati</taxon>
        <taxon>Bacteroidota</taxon>
        <taxon>Chitinophagia</taxon>
        <taxon>Chitinophagales</taxon>
        <taxon>Chitinophagaceae</taxon>
        <taxon>Chitinophaga</taxon>
    </lineage>
</organism>
<gene>
    <name evidence="12" type="primary">asnB</name>
    <name evidence="12" type="ORF">GWR21_28390</name>
</gene>
<dbReference type="InterPro" id="IPR001962">
    <property type="entry name" value="Asn_synthase"/>
</dbReference>
<dbReference type="InterPro" id="IPR006426">
    <property type="entry name" value="Asn_synth_AEB"/>
</dbReference>
<dbReference type="PROSITE" id="PS51278">
    <property type="entry name" value="GATASE_TYPE_2"/>
    <property type="match status" value="1"/>
</dbReference>
<reference evidence="12 13" key="1">
    <citation type="submission" date="2020-01" db="EMBL/GenBank/DDBJ databases">
        <title>Complete genome sequence of Chitinophaga sp. H33E-04 isolated from quinoa roots.</title>
        <authorList>
            <person name="Weon H.-Y."/>
            <person name="Lee S.A."/>
        </authorList>
    </citation>
    <scope>NUCLEOTIDE SEQUENCE [LARGE SCALE GENOMIC DNA]</scope>
    <source>
        <strain evidence="12 13">H33E-04</strain>
    </source>
</reference>
<dbReference type="EMBL" id="CP048113">
    <property type="protein sequence ID" value="QHS63366.1"/>
    <property type="molecule type" value="Genomic_DNA"/>
</dbReference>
<evidence type="ECO:0000313" key="13">
    <source>
        <dbReference type="Proteomes" id="UP000476411"/>
    </source>
</evidence>
<dbReference type="PANTHER" id="PTHR43284">
    <property type="entry name" value="ASPARAGINE SYNTHETASE (GLUTAMINE-HYDROLYZING)"/>
    <property type="match status" value="1"/>
</dbReference>
<evidence type="ECO:0000256" key="8">
    <source>
        <dbReference type="PIRSR" id="PIRSR001589-1"/>
    </source>
</evidence>
<dbReference type="GO" id="GO:0005829">
    <property type="term" value="C:cytosol"/>
    <property type="evidence" value="ECO:0007669"/>
    <property type="project" value="TreeGrafter"/>
</dbReference>
<comment type="pathway">
    <text evidence="1">Amino-acid biosynthesis; L-asparagine biosynthesis; L-asparagine from L-aspartate (L-Gln route): step 1/1.</text>
</comment>
<evidence type="ECO:0000256" key="6">
    <source>
        <dbReference type="ARBA" id="ARBA00022962"/>
    </source>
</evidence>
<dbReference type="Pfam" id="PF00733">
    <property type="entry name" value="Asn_synthase"/>
    <property type="match status" value="1"/>
</dbReference>
<dbReference type="PANTHER" id="PTHR43284:SF1">
    <property type="entry name" value="ASPARAGINE SYNTHETASE"/>
    <property type="match status" value="1"/>
</dbReference>
<dbReference type="GO" id="GO:0006529">
    <property type="term" value="P:asparagine biosynthetic process"/>
    <property type="evidence" value="ECO:0007669"/>
    <property type="project" value="UniProtKB-KW"/>
</dbReference>
<dbReference type="RefSeq" id="WP_162335082.1">
    <property type="nucleotide sequence ID" value="NZ_CP048113.1"/>
</dbReference>
<dbReference type="SUPFAM" id="SSF56235">
    <property type="entry name" value="N-terminal nucleophile aminohydrolases (Ntn hydrolases)"/>
    <property type="match status" value="1"/>
</dbReference>
<feature type="active site" description="For GATase activity" evidence="8">
    <location>
        <position position="2"/>
    </location>
</feature>